<evidence type="ECO:0000256" key="2">
    <source>
        <dbReference type="ARBA" id="ARBA00005679"/>
    </source>
</evidence>
<dbReference type="PANTHER" id="PTHR13234:SF8">
    <property type="entry name" value="GAMMA-INTERFERON-INDUCIBLE LYSOSOMAL THIOL REDUCTASE"/>
    <property type="match status" value="1"/>
</dbReference>
<sequence length="212" mass="24060">MLFCLLLAFAGVTPVFADRCSVIPPSLWCSNKEIINECGFTDKCDRYHGATYNQRINITVLIEALCPDCQRWIVEELYPHIFKKFMDFVNIELVPYGNAKMVNGSIQCQHGPEECSINRFESCVIDSMQTQDQYMPYIGCIENLLMSKVPFDKASSKCFRTLSVSDDIQRLIQYVQNAILSDLISEGSHFVDINGVMKSPGLNTWLNTLCTL</sequence>
<dbReference type="Pfam" id="PF03227">
    <property type="entry name" value="GILT"/>
    <property type="match status" value="1"/>
</dbReference>
<keyword evidence="3" id="KW-0964">Secreted</keyword>
<evidence type="ECO:0000256" key="1">
    <source>
        <dbReference type="ARBA" id="ARBA00004613"/>
    </source>
</evidence>
<evidence type="ECO:0000256" key="3">
    <source>
        <dbReference type="ARBA" id="ARBA00022525"/>
    </source>
</evidence>
<feature type="chain" id="PRO_5043012198" evidence="6">
    <location>
        <begin position="18"/>
        <end position="212"/>
    </location>
</feature>
<accession>A0AAN8J309</accession>
<evidence type="ECO:0000256" key="6">
    <source>
        <dbReference type="SAM" id="SignalP"/>
    </source>
</evidence>
<comment type="similarity">
    <text evidence="2">Belongs to the GILT family.</text>
</comment>
<reference evidence="7 8" key="1">
    <citation type="submission" date="2019-10" db="EMBL/GenBank/DDBJ databases">
        <title>Assembly and Annotation for the nematode Trichostrongylus colubriformis.</title>
        <authorList>
            <person name="Martin J."/>
        </authorList>
    </citation>
    <scope>NUCLEOTIDE SEQUENCE [LARGE SCALE GENOMIC DNA]</scope>
    <source>
        <strain evidence="7">G859</strain>
        <tissue evidence="7">Whole worm</tissue>
    </source>
</reference>
<dbReference type="PANTHER" id="PTHR13234">
    <property type="entry name" value="GAMMA-INTERFERON INDUCIBLE LYSOSOMAL THIOL REDUCTASE GILT"/>
    <property type="match status" value="1"/>
</dbReference>
<dbReference type="GO" id="GO:0016671">
    <property type="term" value="F:oxidoreductase activity, acting on a sulfur group of donors, disulfide as acceptor"/>
    <property type="evidence" value="ECO:0007669"/>
    <property type="project" value="InterPro"/>
</dbReference>
<evidence type="ECO:0000256" key="5">
    <source>
        <dbReference type="ARBA" id="ARBA00023180"/>
    </source>
</evidence>
<dbReference type="InterPro" id="IPR004911">
    <property type="entry name" value="Interferon-induced_GILT"/>
</dbReference>
<protein>
    <submittedName>
        <fullName evidence="7">Gamma interferon inducible lysosomal thiol reductase</fullName>
    </submittedName>
</protein>
<name>A0AAN8J309_TRICO</name>
<evidence type="ECO:0000256" key="4">
    <source>
        <dbReference type="ARBA" id="ARBA00022729"/>
    </source>
</evidence>
<keyword evidence="5" id="KW-0325">Glycoprotein</keyword>
<dbReference type="AlphaFoldDB" id="A0AAN8J309"/>
<dbReference type="Proteomes" id="UP001331761">
    <property type="component" value="Unassembled WGS sequence"/>
</dbReference>
<dbReference type="EMBL" id="WIXE01004489">
    <property type="protein sequence ID" value="KAK5982984.1"/>
    <property type="molecule type" value="Genomic_DNA"/>
</dbReference>
<comment type="caution">
    <text evidence="7">The sequence shown here is derived from an EMBL/GenBank/DDBJ whole genome shotgun (WGS) entry which is preliminary data.</text>
</comment>
<keyword evidence="4 6" id="KW-0732">Signal</keyword>
<comment type="subcellular location">
    <subcellularLocation>
        <location evidence="1">Secreted</location>
    </subcellularLocation>
</comment>
<evidence type="ECO:0000313" key="8">
    <source>
        <dbReference type="Proteomes" id="UP001331761"/>
    </source>
</evidence>
<keyword evidence="8" id="KW-1185">Reference proteome</keyword>
<gene>
    <name evidence="7" type="ORF">GCK32_014009</name>
</gene>
<proteinExistence type="inferred from homology"/>
<evidence type="ECO:0000313" key="7">
    <source>
        <dbReference type="EMBL" id="KAK5982984.1"/>
    </source>
</evidence>
<feature type="signal peptide" evidence="6">
    <location>
        <begin position="1"/>
        <end position="17"/>
    </location>
</feature>
<organism evidence="7 8">
    <name type="scientific">Trichostrongylus colubriformis</name>
    <name type="common">Black scour worm</name>
    <dbReference type="NCBI Taxonomy" id="6319"/>
    <lineage>
        <taxon>Eukaryota</taxon>
        <taxon>Metazoa</taxon>
        <taxon>Ecdysozoa</taxon>
        <taxon>Nematoda</taxon>
        <taxon>Chromadorea</taxon>
        <taxon>Rhabditida</taxon>
        <taxon>Rhabditina</taxon>
        <taxon>Rhabditomorpha</taxon>
        <taxon>Strongyloidea</taxon>
        <taxon>Trichostrongylidae</taxon>
        <taxon>Trichostrongylus</taxon>
    </lineage>
</organism>
<dbReference type="GO" id="GO:0005576">
    <property type="term" value="C:extracellular region"/>
    <property type="evidence" value="ECO:0007669"/>
    <property type="project" value="UniProtKB-SubCell"/>
</dbReference>